<dbReference type="Proteomes" id="UP001396334">
    <property type="component" value="Unassembled WGS sequence"/>
</dbReference>
<proteinExistence type="predicted"/>
<organism evidence="2 3">
    <name type="scientific">Hibiscus sabdariffa</name>
    <name type="common">roselle</name>
    <dbReference type="NCBI Taxonomy" id="183260"/>
    <lineage>
        <taxon>Eukaryota</taxon>
        <taxon>Viridiplantae</taxon>
        <taxon>Streptophyta</taxon>
        <taxon>Embryophyta</taxon>
        <taxon>Tracheophyta</taxon>
        <taxon>Spermatophyta</taxon>
        <taxon>Magnoliopsida</taxon>
        <taxon>eudicotyledons</taxon>
        <taxon>Gunneridae</taxon>
        <taxon>Pentapetalae</taxon>
        <taxon>rosids</taxon>
        <taxon>malvids</taxon>
        <taxon>Malvales</taxon>
        <taxon>Malvaceae</taxon>
        <taxon>Malvoideae</taxon>
        <taxon>Hibiscus</taxon>
    </lineage>
</organism>
<name>A0ABR2QKN0_9ROSI</name>
<evidence type="ECO:0000313" key="3">
    <source>
        <dbReference type="Proteomes" id="UP001396334"/>
    </source>
</evidence>
<gene>
    <name evidence="2" type="ORF">V6N11_082977</name>
</gene>
<evidence type="ECO:0000256" key="1">
    <source>
        <dbReference type="SAM" id="MobiDB-lite"/>
    </source>
</evidence>
<comment type="caution">
    <text evidence="2">The sequence shown here is derived from an EMBL/GenBank/DDBJ whole genome shotgun (WGS) entry which is preliminary data.</text>
</comment>
<feature type="region of interest" description="Disordered" evidence="1">
    <location>
        <begin position="60"/>
        <end position="80"/>
    </location>
</feature>
<protein>
    <submittedName>
        <fullName evidence="2">Uncharacterized protein</fullName>
    </submittedName>
</protein>
<evidence type="ECO:0000313" key="2">
    <source>
        <dbReference type="EMBL" id="KAK9001189.1"/>
    </source>
</evidence>
<accession>A0ABR2QKN0</accession>
<reference evidence="2 3" key="1">
    <citation type="journal article" date="2024" name="G3 (Bethesda)">
        <title>Genome assembly of Hibiscus sabdariffa L. provides insights into metabolisms of medicinal natural products.</title>
        <authorList>
            <person name="Kim T."/>
        </authorList>
    </citation>
    <scope>NUCLEOTIDE SEQUENCE [LARGE SCALE GENOMIC DNA]</scope>
    <source>
        <strain evidence="2">TK-2024</strain>
        <tissue evidence="2">Old leaves</tissue>
    </source>
</reference>
<dbReference type="EMBL" id="JBBPBN010000036">
    <property type="protein sequence ID" value="KAK9001189.1"/>
    <property type="molecule type" value="Genomic_DNA"/>
</dbReference>
<keyword evidence="3" id="KW-1185">Reference proteome</keyword>
<sequence>MDKVKNMKEMKTSFASLERKMKWEPNRAVLDAVKVREGVDEQPKASGLDEISNPTIRKPINHIGVEAHDSNCHASTKKAR</sequence>